<keyword evidence="2" id="KW-1185">Reference proteome</keyword>
<comment type="caution">
    <text evidence="1">The sequence shown here is derived from an EMBL/GenBank/DDBJ whole genome shotgun (WGS) entry which is preliminary data.</text>
</comment>
<organism evidence="1 2">
    <name type="scientific">Paenibacillus brevis</name>
    <dbReference type="NCBI Taxonomy" id="2841508"/>
    <lineage>
        <taxon>Bacteria</taxon>
        <taxon>Bacillati</taxon>
        <taxon>Bacillota</taxon>
        <taxon>Bacilli</taxon>
        <taxon>Bacillales</taxon>
        <taxon>Paenibacillaceae</taxon>
        <taxon>Paenibacillus</taxon>
    </lineage>
</organism>
<name>A0ABS6FLL6_9BACL</name>
<reference evidence="1 2" key="1">
    <citation type="submission" date="2021-06" db="EMBL/GenBank/DDBJ databases">
        <authorList>
            <person name="Sun Q."/>
            <person name="Li D."/>
        </authorList>
    </citation>
    <scope>NUCLEOTIDE SEQUENCE [LARGE SCALE GENOMIC DNA]</scope>
    <source>
        <strain evidence="1 2">MSJ-6</strain>
    </source>
</reference>
<sequence length="214" mass="24126">MRIAMINGSPKLGKSNSSILLTALEGLISNEHEIARYSLNKRPLTPEQYSELCRMDTLILAFPLYVDGIPSHLFRMLVALEEYMKSERQHDIYVYVMVNNGFYEGKQNHIAIEIIKNWCARSGLHFGQAVGQGAGEMMGLIEKIPLGHGPLKNLGNAMLALADNIQTHSSGESVLINPNFPRFAWRFMGTHSFWNATAKKNGLKRKDILRRNIN</sequence>
<proteinExistence type="predicted"/>
<gene>
    <name evidence="1" type="ORF">KQJ23_04530</name>
</gene>
<evidence type="ECO:0000313" key="2">
    <source>
        <dbReference type="Proteomes" id="UP000743001"/>
    </source>
</evidence>
<protein>
    <submittedName>
        <fullName evidence="1">NAD(P)H-dependent oxidoreductase</fullName>
    </submittedName>
</protein>
<dbReference type="Proteomes" id="UP000743001">
    <property type="component" value="Unassembled WGS sequence"/>
</dbReference>
<accession>A0ABS6FLL6</accession>
<dbReference type="EMBL" id="JAHLQJ010000003">
    <property type="protein sequence ID" value="MBU5671094.1"/>
    <property type="molecule type" value="Genomic_DNA"/>
</dbReference>
<dbReference type="RefSeq" id="WP_216477499.1">
    <property type="nucleotide sequence ID" value="NZ_JAHLQJ010000003.1"/>
</dbReference>
<evidence type="ECO:0000313" key="1">
    <source>
        <dbReference type="EMBL" id="MBU5671094.1"/>
    </source>
</evidence>